<comment type="similarity">
    <text evidence="1">Belongs to the LysR transcriptional regulatory family.</text>
</comment>
<evidence type="ECO:0000256" key="4">
    <source>
        <dbReference type="ARBA" id="ARBA00023163"/>
    </source>
</evidence>
<evidence type="ECO:0000313" key="6">
    <source>
        <dbReference type="EMBL" id="MBP0439993.1"/>
    </source>
</evidence>
<dbReference type="FunFam" id="1.10.10.10:FF:000001">
    <property type="entry name" value="LysR family transcriptional regulator"/>
    <property type="match status" value="1"/>
</dbReference>
<dbReference type="GO" id="GO:0000976">
    <property type="term" value="F:transcription cis-regulatory region binding"/>
    <property type="evidence" value="ECO:0007669"/>
    <property type="project" value="TreeGrafter"/>
</dbReference>
<dbReference type="PROSITE" id="PS50931">
    <property type="entry name" value="HTH_LYSR"/>
    <property type="match status" value="1"/>
</dbReference>
<dbReference type="AlphaFoldDB" id="A0A8J7R326"/>
<dbReference type="SUPFAM" id="SSF46785">
    <property type="entry name" value="Winged helix' DNA-binding domain"/>
    <property type="match status" value="1"/>
</dbReference>
<name>A0A8J7R326_9HYPH</name>
<dbReference type="SUPFAM" id="SSF53850">
    <property type="entry name" value="Periplasmic binding protein-like II"/>
    <property type="match status" value="1"/>
</dbReference>
<dbReference type="InterPro" id="IPR005119">
    <property type="entry name" value="LysR_subst-bd"/>
</dbReference>
<dbReference type="Proteomes" id="UP000666240">
    <property type="component" value="Unassembled WGS sequence"/>
</dbReference>
<dbReference type="RefSeq" id="WP_209336035.1">
    <property type="nucleotide sequence ID" value="NZ_JAGIYY010000005.1"/>
</dbReference>
<dbReference type="InterPro" id="IPR000847">
    <property type="entry name" value="LysR_HTH_N"/>
</dbReference>
<proteinExistence type="inferred from homology"/>
<evidence type="ECO:0000259" key="5">
    <source>
        <dbReference type="PROSITE" id="PS50931"/>
    </source>
</evidence>
<evidence type="ECO:0000256" key="2">
    <source>
        <dbReference type="ARBA" id="ARBA00023015"/>
    </source>
</evidence>
<evidence type="ECO:0000256" key="3">
    <source>
        <dbReference type="ARBA" id="ARBA00023125"/>
    </source>
</evidence>
<dbReference type="InterPro" id="IPR036390">
    <property type="entry name" value="WH_DNA-bd_sf"/>
</dbReference>
<dbReference type="PRINTS" id="PR00039">
    <property type="entry name" value="HTHLYSR"/>
</dbReference>
<gene>
    <name evidence="6" type="ORF">J5Y06_15155</name>
</gene>
<feature type="domain" description="HTH lysR-type" evidence="5">
    <location>
        <begin position="11"/>
        <end position="68"/>
    </location>
</feature>
<dbReference type="CDD" id="cd05466">
    <property type="entry name" value="PBP2_LTTR_substrate"/>
    <property type="match status" value="1"/>
</dbReference>
<dbReference type="InterPro" id="IPR036388">
    <property type="entry name" value="WH-like_DNA-bd_sf"/>
</dbReference>
<dbReference type="Pfam" id="PF00126">
    <property type="entry name" value="HTH_1"/>
    <property type="match status" value="1"/>
</dbReference>
<reference evidence="6" key="1">
    <citation type="submission" date="2021-03" db="EMBL/GenBank/DDBJ databases">
        <title>Genome sequencing and assembly of Tianweitania sediminis.</title>
        <authorList>
            <person name="Chhetri G."/>
        </authorList>
    </citation>
    <scope>NUCLEOTIDE SEQUENCE</scope>
    <source>
        <strain evidence="6">Z8</strain>
    </source>
</reference>
<keyword evidence="7" id="KW-1185">Reference proteome</keyword>
<protein>
    <submittedName>
        <fullName evidence="6">LysR family transcriptional regulator</fullName>
    </submittedName>
</protein>
<accession>A0A8J7R326</accession>
<dbReference type="Gene3D" id="1.10.10.10">
    <property type="entry name" value="Winged helix-like DNA-binding domain superfamily/Winged helix DNA-binding domain"/>
    <property type="match status" value="1"/>
</dbReference>
<keyword evidence="4" id="KW-0804">Transcription</keyword>
<dbReference type="GO" id="GO:0003700">
    <property type="term" value="F:DNA-binding transcription factor activity"/>
    <property type="evidence" value="ECO:0007669"/>
    <property type="project" value="InterPro"/>
</dbReference>
<dbReference type="Pfam" id="PF03466">
    <property type="entry name" value="LysR_substrate"/>
    <property type="match status" value="1"/>
</dbReference>
<comment type="caution">
    <text evidence="6">The sequence shown here is derived from an EMBL/GenBank/DDBJ whole genome shotgun (WGS) entry which is preliminary data.</text>
</comment>
<evidence type="ECO:0000256" key="1">
    <source>
        <dbReference type="ARBA" id="ARBA00009437"/>
    </source>
</evidence>
<keyword evidence="3" id="KW-0238">DNA-binding</keyword>
<dbReference type="PANTHER" id="PTHR30126:SF40">
    <property type="entry name" value="HTH-TYPE TRANSCRIPTIONAL REGULATOR GLTR"/>
    <property type="match status" value="1"/>
</dbReference>
<dbReference type="Gene3D" id="3.40.190.10">
    <property type="entry name" value="Periplasmic binding protein-like II"/>
    <property type="match status" value="2"/>
</dbReference>
<evidence type="ECO:0000313" key="7">
    <source>
        <dbReference type="Proteomes" id="UP000666240"/>
    </source>
</evidence>
<sequence length="313" mass="34425">MRPIAQLVTDMNWNSLRTFHFIVEEGSITRAAQRLALRQPTVSLALQRLEDTLGVQLIERNSRHFALTANGEIVAKYCADLFQSVARLSNEIARDQDITTGLLRLSVVSHLQSFLLDESIRLTHQRHPSLTWRIDVANSSAIVRQVVQEATPIGVCLLMKPVVGLECRLLCRENFAIFCGREHPLFGQEEVSIASLQQEPFVAFTCAVDGGNFEPMDMLRSGSNLGQRVVGSSSHLEEVRRLIMSGLGIGILPITAVEQDVAAGSIYPLPTLQGSIGADVYMVTNPNVELRTVERTYLGVVDELLALSSTSAS</sequence>
<organism evidence="6 7">
    <name type="scientific">Tianweitania sediminis</name>
    <dbReference type="NCBI Taxonomy" id="1502156"/>
    <lineage>
        <taxon>Bacteria</taxon>
        <taxon>Pseudomonadati</taxon>
        <taxon>Pseudomonadota</taxon>
        <taxon>Alphaproteobacteria</taxon>
        <taxon>Hyphomicrobiales</taxon>
        <taxon>Phyllobacteriaceae</taxon>
        <taxon>Tianweitania</taxon>
    </lineage>
</organism>
<dbReference type="EMBL" id="JAGIYY010000005">
    <property type="protein sequence ID" value="MBP0439993.1"/>
    <property type="molecule type" value="Genomic_DNA"/>
</dbReference>
<keyword evidence="2" id="KW-0805">Transcription regulation</keyword>
<dbReference type="PANTHER" id="PTHR30126">
    <property type="entry name" value="HTH-TYPE TRANSCRIPTIONAL REGULATOR"/>
    <property type="match status" value="1"/>
</dbReference>